<dbReference type="AlphaFoldDB" id="A0A0J9XG05"/>
<feature type="region of interest" description="Disordered" evidence="1">
    <location>
        <begin position="25"/>
        <end position="48"/>
    </location>
</feature>
<name>A0A0J9XG05_GEOCN</name>
<organism evidence="2 3">
    <name type="scientific">Geotrichum candidum</name>
    <name type="common">Oospora lactis</name>
    <name type="synonym">Dipodascus geotrichum</name>
    <dbReference type="NCBI Taxonomy" id="1173061"/>
    <lineage>
        <taxon>Eukaryota</taxon>
        <taxon>Fungi</taxon>
        <taxon>Dikarya</taxon>
        <taxon>Ascomycota</taxon>
        <taxon>Saccharomycotina</taxon>
        <taxon>Dipodascomycetes</taxon>
        <taxon>Dipodascales</taxon>
        <taxon>Dipodascaceae</taxon>
        <taxon>Geotrichum</taxon>
    </lineage>
</organism>
<protein>
    <submittedName>
        <fullName evidence="2">Uncharacterized protein</fullName>
    </submittedName>
</protein>
<sequence length="251" mass="27311">MTPGVDHTSRNRFDSNMFHIHQYQYQQQDSARTRQARSQSVSHQPEYNIDTFSASPGIGNGDSYILHKGAAPSNPGMETHNLPNPYQQGIGIDRPHSAGASLYSPVATLDAAALDVLNSSSSALLYEERKYVALETGKNRDNDWDGTSLKPASNSSQTSHATKRDEPEGKLEHEVGGKFRFNEGMALGTQGRDLGSNGIYLDTINQKYPPQLQDSPAMCPASAISITSRYAGSVSRSEDLCGLIAPLPNQR</sequence>
<evidence type="ECO:0000313" key="2">
    <source>
        <dbReference type="EMBL" id="CDO55832.1"/>
    </source>
</evidence>
<proteinExistence type="predicted"/>
<evidence type="ECO:0000256" key="1">
    <source>
        <dbReference type="SAM" id="MobiDB-lite"/>
    </source>
</evidence>
<feature type="region of interest" description="Disordered" evidence="1">
    <location>
        <begin position="138"/>
        <end position="172"/>
    </location>
</feature>
<feature type="compositionally biased region" description="Polar residues" evidence="1">
    <location>
        <begin position="150"/>
        <end position="160"/>
    </location>
</feature>
<evidence type="ECO:0000313" key="3">
    <source>
        <dbReference type="Proteomes" id="UP000242525"/>
    </source>
</evidence>
<accession>A0A0J9XG05</accession>
<keyword evidence="3" id="KW-1185">Reference proteome</keyword>
<comment type="caution">
    <text evidence="2">The sequence shown here is derived from an EMBL/GenBank/DDBJ whole genome shotgun (WGS) entry which is preliminary data.</text>
</comment>
<dbReference type="EMBL" id="CCBN010000012">
    <property type="protein sequence ID" value="CDO55832.1"/>
    <property type="molecule type" value="Genomic_DNA"/>
</dbReference>
<dbReference type="Proteomes" id="UP000242525">
    <property type="component" value="Unassembled WGS sequence"/>
</dbReference>
<feature type="compositionally biased region" description="Polar residues" evidence="1">
    <location>
        <begin position="36"/>
        <end position="48"/>
    </location>
</feature>
<reference evidence="2" key="1">
    <citation type="submission" date="2014-03" db="EMBL/GenBank/DDBJ databases">
        <authorList>
            <person name="Casaregola S."/>
        </authorList>
    </citation>
    <scope>NUCLEOTIDE SEQUENCE [LARGE SCALE GENOMIC DNA]</scope>
    <source>
        <strain evidence="2">CLIB 918</strain>
    </source>
</reference>
<gene>
    <name evidence="2" type="ORF">BN980_GECA12s03029g</name>
</gene>
<feature type="compositionally biased region" description="Basic and acidic residues" evidence="1">
    <location>
        <begin position="162"/>
        <end position="172"/>
    </location>
</feature>